<evidence type="ECO:0000259" key="7">
    <source>
        <dbReference type="Pfam" id="PF01386"/>
    </source>
</evidence>
<dbReference type="PANTHER" id="PTHR33284">
    <property type="entry name" value="RIBOSOMAL PROTEIN L25/GLN-TRNA SYNTHETASE, ANTI-CODON-BINDING DOMAIN-CONTAINING PROTEIN"/>
    <property type="match status" value="1"/>
</dbReference>
<evidence type="ECO:0000313" key="9">
    <source>
        <dbReference type="EMBL" id="GAP41191.1"/>
    </source>
</evidence>
<comment type="subunit">
    <text evidence="5">Part of the 50S ribosomal subunit; part of the 5S rRNA/L5/L18/L25 subcomplex. Contacts the 5S rRNA. Binds to the 5S rRNA independently of L5 and L18.</text>
</comment>
<feature type="compositionally biased region" description="Acidic residues" evidence="6">
    <location>
        <begin position="187"/>
        <end position="200"/>
    </location>
</feature>
<reference evidence="9" key="1">
    <citation type="journal article" date="2015" name="Genome Announc.">
        <title>Draft Genome Sequence of Anaerolineae Strain TC1, a Novel Isolate from a Methanogenic Wastewater Treatment System.</title>
        <authorList>
            <person name="Matsuura N."/>
            <person name="Tourlousse D.M."/>
            <person name="Sun L."/>
            <person name="Toyonaga M."/>
            <person name="Kuroda K."/>
            <person name="Ohashi A."/>
            <person name="Cruz R."/>
            <person name="Yamaguchi T."/>
            <person name="Sekiguchi Y."/>
        </authorList>
    </citation>
    <scope>NUCLEOTIDE SEQUENCE [LARGE SCALE GENOMIC DNA]</scope>
    <source>
        <strain evidence="9">TC1</strain>
    </source>
</reference>
<dbReference type="GO" id="GO:0008097">
    <property type="term" value="F:5S rRNA binding"/>
    <property type="evidence" value="ECO:0007669"/>
    <property type="project" value="InterPro"/>
</dbReference>
<dbReference type="InterPro" id="IPR020057">
    <property type="entry name" value="Ribosomal_bL25_b-dom"/>
</dbReference>
<evidence type="ECO:0000256" key="4">
    <source>
        <dbReference type="ARBA" id="ARBA00023274"/>
    </source>
</evidence>
<keyword evidence="1 5" id="KW-0699">rRNA-binding</keyword>
<evidence type="ECO:0000256" key="5">
    <source>
        <dbReference type="HAMAP-Rule" id="MF_01334"/>
    </source>
</evidence>
<dbReference type="EMBL" id="DF968181">
    <property type="protein sequence ID" value="GAP41191.1"/>
    <property type="molecule type" value="Genomic_DNA"/>
</dbReference>
<accession>A0A0S7BS08</accession>
<keyword evidence="3 5" id="KW-0689">Ribosomal protein</keyword>
<feature type="domain" description="Large ribosomal subunit protein bL25 L25" evidence="7">
    <location>
        <begin position="6"/>
        <end position="91"/>
    </location>
</feature>
<keyword evidence="10" id="KW-1185">Reference proteome</keyword>
<feature type="domain" description="Large ribosomal subunit protein bL25 beta" evidence="8">
    <location>
        <begin position="99"/>
        <end position="181"/>
    </location>
</feature>
<sequence length="212" mass="23735">MEKVIIKAVKRDVIGKKVGVLRREGKIPGVVYGHHINPISILMDRREVTRAISGLTSSSIVTLDIDGEMHSALIREKQRNYLRNELIHIDFQAVSLKEKIRSKIEVILTGSAPAVKNFNGIVFHEKEFIEVEALPTDLPERFVVDISNLEKIGDQIRISDMKFSDKITVFDDSNDTVVTITGIASEQTEEEPAADSSEPEVVEKGKKEKAEE</sequence>
<proteinExistence type="inferred from homology"/>
<evidence type="ECO:0000256" key="1">
    <source>
        <dbReference type="ARBA" id="ARBA00022730"/>
    </source>
</evidence>
<dbReference type="InterPro" id="IPR037121">
    <property type="entry name" value="Ribosomal_bL25_C"/>
</dbReference>
<dbReference type="Pfam" id="PF01386">
    <property type="entry name" value="Ribosomal_L25p"/>
    <property type="match status" value="1"/>
</dbReference>
<evidence type="ECO:0000256" key="2">
    <source>
        <dbReference type="ARBA" id="ARBA00022884"/>
    </source>
</evidence>
<dbReference type="RefSeq" id="WP_062281914.1">
    <property type="nucleotide sequence ID" value="NZ_DF968181.1"/>
</dbReference>
<dbReference type="Gene3D" id="2.40.240.10">
    <property type="entry name" value="Ribosomal Protein L25, Chain P"/>
    <property type="match status" value="1"/>
</dbReference>
<dbReference type="AlphaFoldDB" id="A0A0S7BS08"/>
<dbReference type="InterPro" id="IPR001021">
    <property type="entry name" value="Ribosomal_bL25_long"/>
</dbReference>
<dbReference type="PANTHER" id="PTHR33284:SF1">
    <property type="entry name" value="RIBOSOMAL PROTEIN L25_GLN-TRNA SYNTHETASE, ANTI-CODON-BINDING DOMAIN-CONTAINING PROTEIN"/>
    <property type="match status" value="1"/>
</dbReference>
<name>A0A0S7BS08_9CHLR</name>
<dbReference type="STRING" id="1678840.ATC1_131175"/>
<comment type="similarity">
    <text evidence="5">Belongs to the bacterial ribosomal protein bL25 family. CTC subfamily.</text>
</comment>
<dbReference type="Gene3D" id="2.170.120.20">
    <property type="entry name" value="Ribosomal protein L25, beta domain"/>
    <property type="match status" value="1"/>
</dbReference>
<dbReference type="HAMAP" id="MF_01334">
    <property type="entry name" value="Ribosomal_bL25_CTC"/>
    <property type="match status" value="1"/>
</dbReference>
<evidence type="ECO:0000313" key="10">
    <source>
        <dbReference type="Proteomes" id="UP000053370"/>
    </source>
</evidence>
<dbReference type="Pfam" id="PF14693">
    <property type="entry name" value="Ribosomal_TL5_C"/>
    <property type="match status" value="1"/>
</dbReference>
<dbReference type="SUPFAM" id="SSF50715">
    <property type="entry name" value="Ribosomal protein L25-like"/>
    <property type="match status" value="1"/>
</dbReference>
<comment type="function">
    <text evidence="5">This is one of the proteins that binds to the 5S RNA in the ribosome where it forms part of the central protuberance.</text>
</comment>
<evidence type="ECO:0000256" key="3">
    <source>
        <dbReference type="ARBA" id="ARBA00022980"/>
    </source>
</evidence>
<feature type="compositionally biased region" description="Basic and acidic residues" evidence="6">
    <location>
        <begin position="201"/>
        <end position="212"/>
    </location>
</feature>
<organism evidence="9">
    <name type="scientific">Flexilinea flocculi</name>
    <dbReference type="NCBI Taxonomy" id="1678840"/>
    <lineage>
        <taxon>Bacteria</taxon>
        <taxon>Bacillati</taxon>
        <taxon>Chloroflexota</taxon>
        <taxon>Anaerolineae</taxon>
        <taxon>Anaerolineales</taxon>
        <taxon>Anaerolineaceae</taxon>
        <taxon>Flexilinea</taxon>
    </lineage>
</organism>
<dbReference type="GO" id="GO:0003735">
    <property type="term" value="F:structural constituent of ribosome"/>
    <property type="evidence" value="ECO:0007669"/>
    <property type="project" value="InterPro"/>
</dbReference>
<dbReference type="OrthoDB" id="9790002at2"/>
<keyword evidence="2 5" id="KW-0694">RNA-binding</keyword>
<feature type="region of interest" description="Disordered" evidence="6">
    <location>
        <begin position="183"/>
        <end position="212"/>
    </location>
</feature>
<dbReference type="GO" id="GO:0022625">
    <property type="term" value="C:cytosolic large ribosomal subunit"/>
    <property type="evidence" value="ECO:0007669"/>
    <property type="project" value="TreeGrafter"/>
</dbReference>
<dbReference type="CDD" id="cd00495">
    <property type="entry name" value="Ribosomal_L25_TL5_CTC"/>
    <property type="match status" value="1"/>
</dbReference>
<dbReference type="InterPro" id="IPR020056">
    <property type="entry name" value="Rbsml_bL25/Gln-tRNA_synth_N"/>
</dbReference>
<evidence type="ECO:0000256" key="6">
    <source>
        <dbReference type="SAM" id="MobiDB-lite"/>
    </source>
</evidence>
<dbReference type="InterPro" id="IPR020930">
    <property type="entry name" value="Ribosomal_uL5_bac-type"/>
</dbReference>
<dbReference type="NCBIfam" id="TIGR00731">
    <property type="entry name" value="bL25_bact_ctc"/>
    <property type="match status" value="1"/>
</dbReference>
<dbReference type="GO" id="GO:0006412">
    <property type="term" value="P:translation"/>
    <property type="evidence" value="ECO:0007669"/>
    <property type="project" value="UniProtKB-UniRule"/>
</dbReference>
<dbReference type="InterPro" id="IPR029751">
    <property type="entry name" value="Ribosomal_L25_dom"/>
</dbReference>
<dbReference type="Proteomes" id="UP000053370">
    <property type="component" value="Unassembled WGS sequence"/>
</dbReference>
<dbReference type="InterPro" id="IPR011035">
    <property type="entry name" value="Ribosomal_bL25/Gln-tRNA_synth"/>
</dbReference>
<gene>
    <name evidence="5" type="primary">rplY</name>
    <name evidence="5" type="synonym">ctc</name>
    <name evidence="9" type="ORF">ATC1_131175</name>
</gene>
<protein>
    <recommendedName>
        <fullName evidence="5">Large ribosomal subunit protein bL25</fullName>
    </recommendedName>
    <alternativeName>
        <fullName evidence="5">General stress protein CTC</fullName>
    </alternativeName>
</protein>
<keyword evidence="4 5" id="KW-0687">Ribonucleoprotein</keyword>
<evidence type="ECO:0000259" key="8">
    <source>
        <dbReference type="Pfam" id="PF14693"/>
    </source>
</evidence>